<dbReference type="STRING" id="1855912.LuPra_01043"/>
<evidence type="ECO:0000256" key="5">
    <source>
        <dbReference type="ARBA" id="ARBA00023115"/>
    </source>
</evidence>
<keyword evidence="9" id="KW-0670">Pyruvate</keyword>
<accession>A0A143PHX0</accession>
<evidence type="ECO:0000256" key="9">
    <source>
        <dbReference type="ARBA" id="ARBA00023317"/>
    </source>
</evidence>
<evidence type="ECO:0000256" key="2">
    <source>
        <dbReference type="ARBA" id="ARBA00022793"/>
    </source>
</evidence>
<dbReference type="OrthoDB" id="9793120at2"/>
<keyword evidence="7 10" id="KW-0456">Lyase</keyword>
<reference evidence="11" key="2">
    <citation type="submission" date="2016-04" db="EMBL/GenBank/DDBJ databases">
        <title>First Complete Genome Sequence of a Subdivision 6 Acidobacterium.</title>
        <authorList>
            <person name="Huang S."/>
            <person name="Vieira S."/>
            <person name="Bunk B."/>
            <person name="Riedel T."/>
            <person name="Sproeer C."/>
            <person name="Overmann J."/>
        </authorList>
    </citation>
    <scope>NUCLEOTIDE SEQUENCE [LARGE SCALE GENOMIC DNA]</scope>
    <source>
        <strain evidence="11">DSM 100886 HEG_-6_39</strain>
    </source>
</reference>
<comment type="cofactor">
    <cofactor evidence="1">
        <name>pyruvate</name>
        <dbReference type="ChEBI" id="CHEBI:15361"/>
    </cofactor>
</comment>
<name>A0A143PHX0_LUTPR</name>
<evidence type="ECO:0000256" key="1">
    <source>
        <dbReference type="ARBA" id="ARBA00001928"/>
    </source>
</evidence>
<dbReference type="Proteomes" id="UP000076079">
    <property type="component" value="Chromosome"/>
</dbReference>
<dbReference type="GO" id="GO:0004014">
    <property type="term" value="F:adenosylmethionine decarboxylase activity"/>
    <property type="evidence" value="ECO:0007669"/>
    <property type="project" value="UniProtKB-EC"/>
</dbReference>
<dbReference type="EMBL" id="CP015136">
    <property type="protein sequence ID" value="AMY07860.1"/>
    <property type="molecule type" value="Genomic_DNA"/>
</dbReference>
<dbReference type="AlphaFoldDB" id="A0A143PHX0"/>
<evidence type="ECO:0000256" key="6">
    <source>
        <dbReference type="ARBA" id="ARBA00023145"/>
    </source>
</evidence>
<keyword evidence="4" id="KW-0745">Spermidine biosynthesis</keyword>
<dbReference type="GO" id="GO:0008295">
    <property type="term" value="P:spermidine biosynthetic process"/>
    <property type="evidence" value="ECO:0007669"/>
    <property type="project" value="UniProtKB-KW"/>
</dbReference>
<dbReference type="Pfam" id="PF02675">
    <property type="entry name" value="AdoMet_dc"/>
    <property type="match status" value="1"/>
</dbReference>
<evidence type="ECO:0000256" key="8">
    <source>
        <dbReference type="ARBA" id="ARBA00023270"/>
    </source>
</evidence>
<dbReference type="RefSeq" id="WP_110169760.1">
    <property type="nucleotide sequence ID" value="NZ_CP015136.1"/>
</dbReference>
<dbReference type="InterPro" id="IPR003826">
    <property type="entry name" value="AdoMetDC_fam_prok"/>
</dbReference>
<dbReference type="KEGG" id="abac:LuPra_01043"/>
<keyword evidence="8" id="KW-0704">Schiff base</keyword>
<dbReference type="SUPFAM" id="SSF56276">
    <property type="entry name" value="S-adenosylmethionine decarboxylase"/>
    <property type="match status" value="1"/>
</dbReference>
<organism evidence="10 11">
    <name type="scientific">Luteitalea pratensis</name>
    <dbReference type="NCBI Taxonomy" id="1855912"/>
    <lineage>
        <taxon>Bacteria</taxon>
        <taxon>Pseudomonadati</taxon>
        <taxon>Acidobacteriota</taxon>
        <taxon>Vicinamibacteria</taxon>
        <taxon>Vicinamibacterales</taxon>
        <taxon>Vicinamibacteraceae</taxon>
        <taxon>Luteitalea</taxon>
    </lineage>
</organism>
<dbReference type="PANTHER" id="PTHR33866">
    <property type="entry name" value="S-ADENOSYLMETHIONINE DECARBOXYLASE PROENZYME"/>
    <property type="match status" value="1"/>
</dbReference>
<proteinExistence type="predicted"/>
<keyword evidence="3" id="KW-0068">Autocatalytic cleavage</keyword>
<keyword evidence="6" id="KW-0865">Zymogen</keyword>
<evidence type="ECO:0000256" key="3">
    <source>
        <dbReference type="ARBA" id="ARBA00022813"/>
    </source>
</evidence>
<keyword evidence="5" id="KW-0620">Polyamine biosynthesis</keyword>
<keyword evidence="2" id="KW-0210">Decarboxylase</keyword>
<dbReference type="EC" id="4.1.1.50" evidence="10"/>
<dbReference type="GO" id="GO:0005829">
    <property type="term" value="C:cytosol"/>
    <property type="evidence" value="ECO:0007669"/>
    <property type="project" value="TreeGrafter"/>
</dbReference>
<evidence type="ECO:0000256" key="4">
    <source>
        <dbReference type="ARBA" id="ARBA00023066"/>
    </source>
</evidence>
<dbReference type="InterPro" id="IPR016067">
    <property type="entry name" value="S-AdoMet_deCO2ase_core"/>
</dbReference>
<sequence>MAVSPPDRDVADPLTAAPHVAGGAEWIIDARGCDAALLRDATRLEAVFDRLIAVLRLTPVAPAVWHTFPAPGGLTGFVILAESHLACHTFPEFGSICVNVFCCRPRDEFDAAGLMAEMLGATDTVVRRIERTYGEVRPGSRCPVPGSRPARAGNA</sequence>
<gene>
    <name evidence="10" type="primary">speH</name>
    <name evidence="10" type="ORF">LuPra_01043</name>
</gene>
<keyword evidence="11" id="KW-1185">Reference proteome</keyword>
<reference evidence="10 11" key="1">
    <citation type="journal article" date="2016" name="Genome Announc.">
        <title>First Complete Genome Sequence of a Subdivision 6 Acidobacterium Strain.</title>
        <authorList>
            <person name="Huang S."/>
            <person name="Vieira S."/>
            <person name="Bunk B."/>
            <person name="Riedel T."/>
            <person name="Sproer C."/>
            <person name="Overmann J."/>
        </authorList>
    </citation>
    <scope>NUCLEOTIDE SEQUENCE [LARGE SCALE GENOMIC DNA]</scope>
    <source>
        <strain evidence="11">DSM 100886 HEG_-6_39</strain>
    </source>
</reference>
<evidence type="ECO:0000313" key="11">
    <source>
        <dbReference type="Proteomes" id="UP000076079"/>
    </source>
</evidence>
<protein>
    <submittedName>
        <fullName evidence="10">S-adenosylmethionine decarboxylase proenzyme</fullName>
        <ecNumber evidence="10">4.1.1.50</ecNumber>
    </submittedName>
</protein>
<evidence type="ECO:0000313" key="10">
    <source>
        <dbReference type="EMBL" id="AMY07860.1"/>
    </source>
</evidence>
<dbReference type="Gene3D" id="3.60.90.10">
    <property type="entry name" value="S-adenosylmethionine decarboxylase"/>
    <property type="match status" value="1"/>
</dbReference>
<dbReference type="PANTHER" id="PTHR33866:SF2">
    <property type="entry name" value="S-ADENOSYLMETHIONINE DECARBOXYLASE PROENZYME"/>
    <property type="match status" value="1"/>
</dbReference>
<evidence type="ECO:0000256" key="7">
    <source>
        <dbReference type="ARBA" id="ARBA00023239"/>
    </source>
</evidence>